<keyword evidence="5" id="KW-1185">Reference proteome</keyword>
<proteinExistence type="predicted"/>
<dbReference type="InterPro" id="IPR002881">
    <property type="entry name" value="DUF58"/>
</dbReference>
<keyword evidence="2" id="KW-1133">Transmembrane helix</keyword>
<feature type="region of interest" description="Disordered" evidence="1">
    <location>
        <begin position="402"/>
        <end position="421"/>
    </location>
</feature>
<accession>A0ABX1X5I7</accession>
<dbReference type="PANTHER" id="PTHR34351:SF2">
    <property type="entry name" value="DUF58 DOMAIN-CONTAINING PROTEIN"/>
    <property type="match status" value="1"/>
</dbReference>
<protein>
    <submittedName>
        <fullName evidence="4">DUF58 domain-containing protein</fullName>
    </submittedName>
</protein>
<evidence type="ECO:0000313" key="4">
    <source>
        <dbReference type="EMBL" id="NOU63659.1"/>
    </source>
</evidence>
<dbReference type="EMBL" id="WHNY01000020">
    <property type="protein sequence ID" value="NOU63659.1"/>
    <property type="molecule type" value="Genomic_DNA"/>
</dbReference>
<feature type="domain" description="DUF58" evidence="3">
    <location>
        <begin position="213"/>
        <end position="331"/>
    </location>
</feature>
<dbReference type="Pfam" id="PF01882">
    <property type="entry name" value="DUF58"/>
    <property type="match status" value="1"/>
</dbReference>
<feature type="transmembrane region" description="Helical" evidence="2">
    <location>
        <begin position="46"/>
        <end position="68"/>
    </location>
</feature>
<gene>
    <name evidence="4" type="ORF">GC096_06420</name>
</gene>
<keyword evidence="2" id="KW-0812">Transmembrane</keyword>
<organism evidence="4 5">
    <name type="scientific">Paenibacillus plantarum</name>
    <dbReference type="NCBI Taxonomy" id="2654975"/>
    <lineage>
        <taxon>Bacteria</taxon>
        <taxon>Bacillati</taxon>
        <taxon>Bacillota</taxon>
        <taxon>Bacilli</taxon>
        <taxon>Bacillales</taxon>
        <taxon>Paenibacillaceae</taxon>
        <taxon>Paenibacillus</taxon>
    </lineage>
</organism>
<evidence type="ECO:0000259" key="3">
    <source>
        <dbReference type="Pfam" id="PF01882"/>
    </source>
</evidence>
<evidence type="ECO:0000256" key="2">
    <source>
        <dbReference type="SAM" id="Phobius"/>
    </source>
</evidence>
<reference evidence="4 5" key="1">
    <citation type="submission" date="2019-10" db="EMBL/GenBank/DDBJ databases">
        <title>Description of Paenibacillus humi sp. nov.</title>
        <authorList>
            <person name="Carlier A."/>
            <person name="Qi S."/>
        </authorList>
    </citation>
    <scope>NUCLEOTIDE SEQUENCE [LARGE SCALE GENOMIC DNA]</scope>
    <source>
        <strain evidence="4 5">LMG 31461</strain>
    </source>
</reference>
<feature type="transmembrane region" description="Helical" evidence="2">
    <location>
        <begin position="21"/>
        <end position="40"/>
    </location>
</feature>
<name>A0ABX1X5I7_9BACL</name>
<dbReference type="Proteomes" id="UP000653578">
    <property type="component" value="Unassembled WGS sequence"/>
</dbReference>
<dbReference type="PANTHER" id="PTHR34351">
    <property type="entry name" value="SLR1927 PROTEIN-RELATED"/>
    <property type="match status" value="1"/>
</dbReference>
<sequence length="421" mass="46588">MVCKHQFSVMSQRSRGHDMKSWGKTTLLLVSCVLVIYLAYRQGGFAAWYLGICLSLIWIQAGLFYVFALKGLNLNRRLSGDVFLAGEDVTIVLEIQHRSWVPMPWLLLKETWIHEGNGRKLTYSKLLFPWFQKSILLPYKMTHLMRGSYRFAHFEAAAGDLFGFALRRVQREDLQRYVVYPRPDALERSGMTFQSEEGSTTLSSKGETPLISSVRDYVSGDPYHRIHWKSTARLSRLMTKEPEQAASTKWMLLLDVTPAAGPAEAAQPLLEKGVALAAGFFEAAASGRESCGFACSSSNARRIAPTIRPDLTLAYEVLASVGGKPALSFPDLVRKEAADLPLHASMLCITSTLDVALVRAIADSGTRRRAVHVIYVHARPSLSVAEREGASQLQAAGCSFTEVPHPQSQWPRQGGVADATA</sequence>
<evidence type="ECO:0000313" key="5">
    <source>
        <dbReference type="Proteomes" id="UP000653578"/>
    </source>
</evidence>
<comment type="caution">
    <text evidence="4">The sequence shown here is derived from an EMBL/GenBank/DDBJ whole genome shotgun (WGS) entry which is preliminary data.</text>
</comment>
<keyword evidence="2" id="KW-0472">Membrane</keyword>
<evidence type="ECO:0000256" key="1">
    <source>
        <dbReference type="SAM" id="MobiDB-lite"/>
    </source>
</evidence>